<dbReference type="PANTHER" id="PTHR13887:SF41">
    <property type="entry name" value="THIOREDOXIN SUPERFAMILY PROTEIN"/>
    <property type="match status" value="1"/>
</dbReference>
<evidence type="ECO:0000313" key="3">
    <source>
        <dbReference type="Proteomes" id="UP000275480"/>
    </source>
</evidence>
<dbReference type="GO" id="GO:0016491">
    <property type="term" value="F:oxidoreductase activity"/>
    <property type="evidence" value="ECO:0007669"/>
    <property type="project" value="InterPro"/>
</dbReference>
<dbReference type="Gene3D" id="3.40.30.10">
    <property type="entry name" value="Glutaredoxin"/>
    <property type="match status" value="1"/>
</dbReference>
<protein>
    <recommendedName>
        <fullName evidence="1">DSBA-like thioredoxin domain-containing protein</fullName>
    </recommendedName>
</protein>
<dbReference type="InterPro" id="IPR001853">
    <property type="entry name" value="DSBA-like_thioredoxin_dom"/>
</dbReference>
<dbReference type="SUPFAM" id="SSF52833">
    <property type="entry name" value="Thioredoxin-like"/>
    <property type="match status" value="1"/>
</dbReference>
<dbReference type="CDD" id="cd03024">
    <property type="entry name" value="DsbA_FrnE"/>
    <property type="match status" value="1"/>
</dbReference>
<evidence type="ECO:0000313" key="2">
    <source>
        <dbReference type="EMBL" id="RMZ48671.1"/>
    </source>
</evidence>
<organism evidence="2 3">
    <name type="scientific">Aspergillus flavus</name>
    <dbReference type="NCBI Taxonomy" id="5059"/>
    <lineage>
        <taxon>Eukaryota</taxon>
        <taxon>Fungi</taxon>
        <taxon>Dikarya</taxon>
        <taxon>Ascomycota</taxon>
        <taxon>Pezizomycotina</taxon>
        <taxon>Eurotiomycetes</taxon>
        <taxon>Eurotiomycetidae</taxon>
        <taxon>Eurotiales</taxon>
        <taxon>Aspergillaceae</taxon>
        <taxon>Aspergillus</taxon>
        <taxon>Aspergillus subgen. Circumdati</taxon>
    </lineage>
</organism>
<dbReference type="AlphaFoldDB" id="A0AB74CS79"/>
<reference evidence="2 3" key="1">
    <citation type="submission" date="2018-07" db="EMBL/GenBank/DDBJ databases">
        <title>Identification of spontaneous genetic mutation associated with occurrence of a yellow conidial color mutant of Aspergillus flavus.</title>
        <authorList>
            <person name="Chang P.-K."/>
            <person name="Mack B.M."/>
            <person name="Scharfenstein L."/>
            <person name="Gilbert M.K."/>
        </authorList>
    </citation>
    <scope>NUCLEOTIDE SEQUENCE [LARGE SCALE GENOMIC DNA]</scope>
    <source>
        <strain evidence="2 3">CA14</strain>
    </source>
</reference>
<dbReference type="PANTHER" id="PTHR13887">
    <property type="entry name" value="GLUTATHIONE S-TRANSFERASE KAPPA"/>
    <property type="match status" value="1"/>
</dbReference>
<comment type="caution">
    <text evidence="2">The sequence shown here is derived from an EMBL/GenBank/DDBJ whole genome shotgun (WGS) entry which is preliminary data.</text>
</comment>
<evidence type="ECO:0000259" key="1">
    <source>
        <dbReference type="Pfam" id="PF01323"/>
    </source>
</evidence>
<feature type="domain" description="DSBA-like thioredoxin" evidence="1">
    <location>
        <begin position="29"/>
        <end position="231"/>
    </location>
</feature>
<dbReference type="Pfam" id="PF01323">
    <property type="entry name" value="DSBA"/>
    <property type="match status" value="1"/>
</dbReference>
<sequence>MIVPLNPLPCLTYPKTRHKRRNTMALIKIEIISDAICPWCYIGYRNLQKAISLYRKTYPGGSKDIIEVWWKPYFIDQEPPKESILIQDRMLRRMDPKMVAAAQTRLKRVGTDAGIRFKFGGYIGSSRLAHQLLYLAAREGSELQCRVSELLFHYQFEEETDISQLDTVIAVGVQAGLREDDVREWLASSAGVAEMEAEAKKARADGVTGVPHFVIGGKHHMEGAMDMSELFEAFVAVREGQSS</sequence>
<dbReference type="Proteomes" id="UP000275480">
    <property type="component" value="Unassembled WGS sequence"/>
</dbReference>
<dbReference type="EMBL" id="QQZZ01000009">
    <property type="protein sequence ID" value="RMZ48671.1"/>
    <property type="molecule type" value="Genomic_DNA"/>
</dbReference>
<dbReference type="InterPro" id="IPR036249">
    <property type="entry name" value="Thioredoxin-like_sf"/>
</dbReference>
<name>A0AB74CS79_ASPFL</name>
<accession>A0AB74CS79</accession>
<proteinExistence type="predicted"/>
<gene>
    <name evidence="2" type="ORF">CA14_009527</name>
</gene>